<dbReference type="EMBL" id="JQ844203">
    <property type="protein sequence ID" value="AGS52633.1"/>
    <property type="molecule type" value="Genomic_DNA"/>
</dbReference>
<protein>
    <submittedName>
        <fullName evidence="9">Peptidase, M48 family</fullName>
    </submittedName>
</protein>
<evidence type="ECO:0000256" key="1">
    <source>
        <dbReference type="ARBA" id="ARBA00022670"/>
    </source>
</evidence>
<feature type="signal peptide" evidence="7">
    <location>
        <begin position="1"/>
        <end position="32"/>
    </location>
</feature>
<keyword evidence="7" id="KW-0732">Signal</keyword>
<dbReference type="Gene3D" id="3.30.2010.10">
    <property type="entry name" value="Metalloproteases ('zincins'), catalytic domain"/>
    <property type="match status" value="1"/>
</dbReference>
<evidence type="ECO:0000256" key="3">
    <source>
        <dbReference type="ARBA" id="ARBA00022801"/>
    </source>
</evidence>
<dbReference type="GO" id="GO:0004222">
    <property type="term" value="F:metalloendopeptidase activity"/>
    <property type="evidence" value="ECO:0007669"/>
    <property type="project" value="InterPro"/>
</dbReference>
<feature type="domain" description="Peptidase M48" evidence="8">
    <location>
        <begin position="115"/>
        <end position="279"/>
    </location>
</feature>
<evidence type="ECO:0000259" key="8">
    <source>
        <dbReference type="Pfam" id="PF01435"/>
    </source>
</evidence>
<sequence length="302" mass="31544">MKINTMKKKIILLTLIAVIACGALVSCGFVSAAAQVAGATGIIDKNTANAITASSQAIGSAAEEITPEQEYYIGRAVAANILSSYKVWKSNSALTTYLNNICAAITINSPRPDIYNGYKVAILDSNEINAFATPGGHILVTRGLINTAKSEDALAGVIAHEVAHIQLQHAVKAIKTSRITQALIVTGTSAVGAAAGMDVNELTSVFNESVGEIVQTMVNSGYSQTQEFDADNTAMSLMASAGYNPQGLLEMLRSLGTGGGSGFGKTHPTPEQRIKNAEKSVGKYNVANNSSFRQARFGAAVK</sequence>
<reference evidence="9" key="1">
    <citation type="submission" date="2012-03" db="EMBL/GenBank/DDBJ databases">
        <title>Functional metagenomics reveals considerable lignocellulase gene clusters in the gut microbiome of a wood-feeding higher termite.</title>
        <authorList>
            <person name="Liu N."/>
        </authorList>
    </citation>
    <scope>NUCLEOTIDE SEQUENCE</scope>
</reference>
<dbReference type="PROSITE" id="PS51257">
    <property type="entry name" value="PROKAR_LIPOPROTEIN"/>
    <property type="match status" value="1"/>
</dbReference>
<comment type="cofactor">
    <cofactor evidence="6">
        <name>Zn(2+)</name>
        <dbReference type="ChEBI" id="CHEBI:29105"/>
    </cofactor>
    <text evidence="6">Binds 1 zinc ion per subunit.</text>
</comment>
<evidence type="ECO:0000256" key="4">
    <source>
        <dbReference type="ARBA" id="ARBA00022833"/>
    </source>
</evidence>
<feature type="chain" id="PRO_5032530539" evidence="7">
    <location>
        <begin position="33"/>
        <end position="302"/>
    </location>
</feature>
<dbReference type="PANTHER" id="PTHR22726">
    <property type="entry name" value="METALLOENDOPEPTIDASE OMA1"/>
    <property type="match status" value="1"/>
</dbReference>
<organism evidence="9">
    <name type="scientific">uncultured bacterium contig00043</name>
    <dbReference type="NCBI Taxonomy" id="1181530"/>
    <lineage>
        <taxon>Bacteria</taxon>
        <taxon>environmental samples</taxon>
    </lineage>
</organism>
<dbReference type="Pfam" id="PF01435">
    <property type="entry name" value="Peptidase_M48"/>
    <property type="match status" value="1"/>
</dbReference>
<evidence type="ECO:0000256" key="7">
    <source>
        <dbReference type="SAM" id="SignalP"/>
    </source>
</evidence>
<dbReference type="InterPro" id="IPR001915">
    <property type="entry name" value="Peptidase_M48"/>
</dbReference>
<evidence type="ECO:0000256" key="6">
    <source>
        <dbReference type="RuleBase" id="RU003983"/>
    </source>
</evidence>
<name>A0A806K079_9BACT</name>
<dbReference type="GO" id="GO:0051603">
    <property type="term" value="P:proteolysis involved in protein catabolic process"/>
    <property type="evidence" value="ECO:0007669"/>
    <property type="project" value="TreeGrafter"/>
</dbReference>
<dbReference type="GO" id="GO:0016020">
    <property type="term" value="C:membrane"/>
    <property type="evidence" value="ECO:0007669"/>
    <property type="project" value="TreeGrafter"/>
</dbReference>
<keyword evidence="2" id="KW-0479">Metal-binding</keyword>
<dbReference type="GO" id="GO:0046872">
    <property type="term" value="F:metal ion binding"/>
    <property type="evidence" value="ECO:0007669"/>
    <property type="project" value="UniProtKB-KW"/>
</dbReference>
<dbReference type="InterPro" id="IPR051156">
    <property type="entry name" value="Mito/Outer_Membr_Metalloprot"/>
</dbReference>
<keyword evidence="5 6" id="KW-0482">Metalloprotease</keyword>
<keyword evidence="1 6" id="KW-0645">Protease</keyword>
<evidence type="ECO:0000256" key="2">
    <source>
        <dbReference type="ARBA" id="ARBA00022723"/>
    </source>
</evidence>
<proteinExistence type="inferred from homology"/>
<keyword evidence="4 6" id="KW-0862">Zinc</keyword>
<dbReference type="PANTHER" id="PTHR22726:SF1">
    <property type="entry name" value="METALLOENDOPEPTIDASE OMA1, MITOCHONDRIAL"/>
    <property type="match status" value="1"/>
</dbReference>
<evidence type="ECO:0000313" key="9">
    <source>
        <dbReference type="EMBL" id="AGS52633.1"/>
    </source>
</evidence>
<dbReference type="AlphaFoldDB" id="A0A806K079"/>
<comment type="similarity">
    <text evidence="6">Belongs to the peptidase M48 family.</text>
</comment>
<accession>A0A806K079</accession>
<keyword evidence="3 6" id="KW-0378">Hydrolase</keyword>
<evidence type="ECO:0000256" key="5">
    <source>
        <dbReference type="ARBA" id="ARBA00023049"/>
    </source>
</evidence>